<accession>A0A7V3YL79</accession>
<evidence type="ECO:0000313" key="8">
    <source>
        <dbReference type="EMBL" id="HGI74696.1"/>
    </source>
</evidence>
<keyword evidence="6" id="KW-0963">Cytoplasm</keyword>
<evidence type="ECO:0000256" key="4">
    <source>
        <dbReference type="ARBA" id="ARBA00022679"/>
    </source>
</evidence>
<dbReference type="GO" id="GO:0005737">
    <property type="term" value="C:cytoplasm"/>
    <property type="evidence" value="ECO:0007669"/>
    <property type="project" value="UniProtKB-SubCell"/>
</dbReference>
<reference evidence="8" key="1">
    <citation type="journal article" date="2020" name="mSystems">
        <title>Genome- and Community-Level Interaction Insights into Carbon Utilization and Element Cycling Functions of Hydrothermarchaeota in Hydrothermal Sediment.</title>
        <authorList>
            <person name="Zhou Z."/>
            <person name="Liu Y."/>
            <person name="Xu W."/>
            <person name="Pan J."/>
            <person name="Luo Z.H."/>
            <person name="Li M."/>
        </authorList>
    </citation>
    <scope>NUCLEOTIDE SEQUENCE [LARGE SCALE GENOMIC DNA]</scope>
    <source>
        <strain evidence="8">SpSt-716</strain>
    </source>
</reference>
<evidence type="ECO:0000256" key="3">
    <source>
        <dbReference type="ARBA" id="ARBA00022603"/>
    </source>
</evidence>
<keyword evidence="4 6" id="KW-0808">Transferase</keyword>
<dbReference type="InterPro" id="IPR002903">
    <property type="entry name" value="RsmH"/>
</dbReference>
<gene>
    <name evidence="6 8" type="primary">rsmH</name>
    <name evidence="8" type="ORF">ENU96_03325</name>
</gene>
<feature type="binding site" evidence="6">
    <location>
        <position position="108"/>
    </location>
    <ligand>
        <name>S-adenosyl-L-methionine</name>
        <dbReference type="ChEBI" id="CHEBI:59789"/>
    </ligand>
</feature>
<dbReference type="PANTHER" id="PTHR11265:SF0">
    <property type="entry name" value="12S RRNA N4-METHYLCYTIDINE METHYLTRANSFERASE"/>
    <property type="match status" value="1"/>
</dbReference>
<proteinExistence type="inferred from homology"/>
<dbReference type="InterPro" id="IPR029063">
    <property type="entry name" value="SAM-dependent_MTases_sf"/>
</dbReference>
<organism evidence="8">
    <name type="scientific">Candidatus Caldatribacterium californiense</name>
    <dbReference type="NCBI Taxonomy" id="1454726"/>
    <lineage>
        <taxon>Bacteria</taxon>
        <taxon>Pseudomonadati</taxon>
        <taxon>Atribacterota</taxon>
        <taxon>Atribacteria</taxon>
        <taxon>Atribacterales</taxon>
        <taxon>Candidatus Caldatribacteriaceae</taxon>
        <taxon>Candidatus Caldatribacterium</taxon>
    </lineage>
</organism>
<dbReference type="HAMAP" id="MF_01007">
    <property type="entry name" value="16SrRNA_methyltr_H"/>
    <property type="match status" value="1"/>
</dbReference>
<evidence type="ECO:0000256" key="6">
    <source>
        <dbReference type="HAMAP-Rule" id="MF_01007"/>
    </source>
</evidence>
<dbReference type="EC" id="2.1.1.199" evidence="6"/>
<name>A0A7V3YL79_9BACT</name>
<evidence type="ECO:0000256" key="7">
    <source>
        <dbReference type="SAM" id="MobiDB-lite"/>
    </source>
</evidence>
<dbReference type="AlphaFoldDB" id="A0A7V3YL79"/>
<protein>
    <recommendedName>
        <fullName evidence="6">Ribosomal RNA small subunit methyltransferase H</fullName>
        <ecNumber evidence="6">2.1.1.199</ecNumber>
    </recommendedName>
    <alternativeName>
        <fullName evidence="6">16S rRNA m(4)C1402 methyltransferase</fullName>
    </alternativeName>
    <alternativeName>
        <fullName evidence="6">rRNA (cytosine-N(4)-)-methyltransferase RsmH</fullName>
    </alternativeName>
</protein>
<dbReference type="EMBL" id="DTEN01000131">
    <property type="protein sequence ID" value="HGI74696.1"/>
    <property type="molecule type" value="Genomic_DNA"/>
</dbReference>
<feature type="binding site" evidence="6">
    <location>
        <position position="101"/>
    </location>
    <ligand>
        <name>S-adenosyl-L-methionine</name>
        <dbReference type="ChEBI" id="CHEBI:59789"/>
    </ligand>
</feature>
<sequence>MTVFFHEPVMVEEVCHFLLRGEGVYVDATVGGGGHARAILERLGPSSMLVGIDRDREALDVARKTLAPFASRVRLVHERFSRLRDVLALLGVRKVRGILFDLGVSSWQLERSERGFSFRREGPLDMRMDTSWGKTAFDLLHTLSEDELAELFLRFGEEQYARRIARAIVRYRRKKPIATTTELSELVARVAPRRRIHPATRVFLALRIVVNDELGELERALAQLPELLEEGGRVVVLSYHSLEDRLVKRHFRQSSSLQEVTRKPVFPSPEEVQRNPRARSARLRAAEKTGSLEGRA</sequence>
<keyword evidence="3 6" id="KW-0489">Methyltransferase</keyword>
<feature type="region of interest" description="Disordered" evidence="7">
    <location>
        <begin position="258"/>
        <end position="296"/>
    </location>
</feature>
<evidence type="ECO:0000256" key="2">
    <source>
        <dbReference type="ARBA" id="ARBA00022552"/>
    </source>
</evidence>
<dbReference type="Pfam" id="PF01795">
    <property type="entry name" value="Methyltransf_5"/>
    <property type="match status" value="1"/>
</dbReference>
<feature type="binding site" evidence="6">
    <location>
        <position position="53"/>
    </location>
    <ligand>
        <name>S-adenosyl-L-methionine</name>
        <dbReference type="ChEBI" id="CHEBI:59789"/>
    </ligand>
</feature>
<feature type="binding site" evidence="6">
    <location>
        <position position="80"/>
    </location>
    <ligand>
        <name>S-adenosyl-L-methionine</name>
        <dbReference type="ChEBI" id="CHEBI:59789"/>
    </ligand>
</feature>
<dbReference type="Gene3D" id="3.40.50.150">
    <property type="entry name" value="Vaccinia Virus protein VP39"/>
    <property type="match status" value="1"/>
</dbReference>
<dbReference type="NCBIfam" id="TIGR00006">
    <property type="entry name" value="16S rRNA (cytosine(1402)-N(4))-methyltransferase RsmH"/>
    <property type="match status" value="1"/>
</dbReference>
<feature type="binding site" evidence="6">
    <location>
        <begin position="33"/>
        <end position="35"/>
    </location>
    <ligand>
        <name>S-adenosyl-L-methionine</name>
        <dbReference type="ChEBI" id="CHEBI:59789"/>
    </ligand>
</feature>
<comment type="catalytic activity">
    <reaction evidence="6">
        <text>cytidine(1402) in 16S rRNA + S-adenosyl-L-methionine = N(4)-methylcytidine(1402) in 16S rRNA + S-adenosyl-L-homocysteine + H(+)</text>
        <dbReference type="Rhea" id="RHEA:42928"/>
        <dbReference type="Rhea" id="RHEA-COMP:10286"/>
        <dbReference type="Rhea" id="RHEA-COMP:10287"/>
        <dbReference type="ChEBI" id="CHEBI:15378"/>
        <dbReference type="ChEBI" id="CHEBI:57856"/>
        <dbReference type="ChEBI" id="CHEBI:59789"/>
        <dbReference type="ChEBI" id="CHEBI:74506"/>
        <dbReference type="ChEBI" id="CHEBI:82748"/>
        <dbReference type="EC" id="2.1.1.199"/>
    </reaction>
</comment>
<comment type="similarity">
    <text evidence="1 6">Belongs to the methyltransferase superfamily. RsmH family.</text>
</comment>
<keyword evidence="2 6" id="KW-0698">rRNA processing</keyword>
<dbReference type="SUPFAM" id="SSF53335">
    <property type="entry name" value="S-adenosyl-L-methionine-dependent methyltransferases"/>
    <property type="match status" value="1"/>
</dbReference>
<evidence type="ECO:0000256" key="5">
    <source>
        <dbReference type="ARBA" id="ARBA00022691"/>
    </source>
</evidence>
<dbReference type="InterPro" id="IPR023397">
    <property type="entry name" value="SAM-dep_MeTrfase_MraW_recog"/>
</dbReference>
<comment type="subcellular location">
    <subcellularLocation>
        <location evidence="6">Cytoplasm</location>
    </subcellularLocation>
</comment>
<dbReference type="SUPFAM" id="SSF81799">
    <property type="entry name" value="Putative methyltransferase TM0872, insert domain"/>
    <property type="match status" value="1"/>
</dbReference>
<dbReference type="Gene3D" id="1.10.150.170">
    <property type="entry name" value="Putative methyltransferase TM0872, insert domain"/>
    <property type="match status" value="1"/>
</dbReference>
<dbReference type="PANTHER" id="PTHR11265">
    <property type="entry name" value="S-ADENOSYL-METHYLTRANSFERASE MRAW"/>
    <property type="match status" value="1"/>
</dbReference>
<dbReference type="GO" id="GO:0070475">
    <property type="term" value="P:rRNA base methylation"/>
    <property type="evidence" value="ECO:0007669"/>
    <property type="project" value="UniProtKB-UniRule"/>
</dbReference>
<keyword evidence="5 6" id="KW-0949">S-adenosyl-L-methionine</keyword>
<comment type="caution">
    <text evidence="8">The sequence shown here is derived from an EMBL/GenBank/DDBJ whole genome shotgun (WGS) entry which is preliminary data.</text>
</comment>
<dbReference type="PIRSF" id="PIRSF004486">
    <property type="entry name" value="MraW"/>
    <property type="match status" value="1"/>
</dbReference>
<evidence type="ECO:0000256" key="1">
    <source>
        <dbReference type="ARBA" id="ARBA00010396"/>
    </source>
</evidence>
<dbReference type="GO" id="GO:0071424">
    <property type="term" value="F:rRNA (cytosine-N4-)-methyltransferase activity"/>
    <property type="evidence" value="ECO:0007669"/>
    <property type="project" value="UniProtKB-UniRule"/>
</dbReference>
<comment type="function">
    <text evidence="6">Specifically methylates the N4 position of cytidine in position 1402 (C1402) of 16S rRNA.</text>
</comment>